<name>A0A2K3JZR5_TRIPR</name>
<dbReference type="AlphaFoldDB" id="A0A2K3JZR5"/>
<sequence length="29" mass="2972">RNPPSNIGDVLLIAAFEACTPNGAPMVGF</sequence>
<gene>
    <name evidence="1" type="ORF">L195_g051470</name>
</gene>
<dbReference type="Proteomes" id="UP000236291">
    <property type="component" value="Unassembled WGS sequence"/>
</dbReference>
<accession>A0A2K3JZR5</accession>
<protein>
    <submittedName>
        <fullName evidence="1">Uncharacterized protein</fullName>
    </submittedName>
</protein>
<feature type="non-terminal residue" evidence="1">
    <location>
        <position position="1"/>
    </location>
</feature>
<proteinExistence type="predicted"/>
<evidence type="ECO:0000313" key="1">
    <source>
        <dbReference type="EMBL" id="PNX59543.1"/>
    </source>
</evidence>
<dbReference type="EMBL" id="ASHM01080912">
    <property type="protein sequence ID" value="PNX59543.1"/>
    <property type="molecule type" value="Genomic_DNA"/>
</dbReference>
<reference evidence="1 2" key="1">
    <citation type="journal article" date="2014" name="Am. J. Bot.">
        <title>Genome assembly and annotation for red clover (Trifolium pratense; Fabaceae).</title>
        <authorList>
            <person name="Istvanek J."/>
            <person name="Jaros M."/>
            <person name="Krenek A."/>
            <person name="Repkova J."/>
        </authorList>
    </citation>
    <scope>NUCLEOTIDE SEQUENCE [LARGE SCALE GENOMIC DNA]</scope>
    <source>
        <strain evidence="2">cv. Tatra</strain>
        <tissue evidence="1">Young leaves</tissue>
    </source>
</reference>
<comment type="caution">
    <text evidence="1">The sequence shown here is derived from an EMBL/GenBank/DDBJ whole genome shotgun (WGS) entry which is preliminary data.</text>
</comment>
<reference evidence="1 2" key="2">
    <citation type="journal article" date="2017" name="Front. Plant Sci.">
        <title>Gene Classification and Mining of Molecular Markers Useful in Red Clover (Trifolium pratense) Breeding.</title>
        <authorList>
            <person name="Istvanek J."/>
            <person name="Dluhosova J."/>
            <person name="Dluhos P."/>
            <person name="Patkova L."/>
            <person name="Nedelnik J."/>
            <person name="Repkova J."/>
        </authorList>
    </citation>
    <scope>NUCLEOTIDE SEQUENCE [LARGE SCALE GENOMIC DNA]</scope>
    <source>
        <strain evidence="2">cv. Tatra</strain>
        <tissue evidence="1">Young leaves</tissue>
    </source>
</reference>
<organism evidence="1 2">
    <name type="scientific">Trifolium pratense</name>
    <name type="common">Red clover</name>
    <dbReference type="NCBI Taxonomy" id="57577"/>
    <lineage>
        <taxon>Eukaryota</taxon>
        <taxon>Viridiplantae</taxon>
        <taxon>Streptophyta</taxon>
        <taxon>Embryophyta</taxon>
        <taxon>Tracheophyta</taxon>
        <taxon>Spermatophyta</taxon>
        <taxon>Magnoliopsida</taxon>
        <taxon>eudicotyledons</taxon>
        <taxon>Gunneridae</taxon>
        <taxon>Pentapetalae</taxon>
        <taxon>rosids</taxon>
        <taxon>fabids</taxon>
        <taxon>Fabales</taxon>
        <taxon>Fabaceae</taxon>
        <taxon>Papilionoideae</taxon>
        <taxon>50 kb inversion clade</taxon>
        <taxon>NPAAA clade</taxon>
        <taxon>Hologalegina</taxon>
        <taxon>IRL clade</taxon>
        <taxon>Trifolieae</taxon>
        <taxon>Trifolium</taxon>
    </lineage>
</organism>
<evidence type="ECO:0000313" key="2">
    <source>
        <dbReference type="Proteomes" id="UP000236291"/>
    </source>
</evidence>